<evidence type="ECO:0000256" key="3">
    <source>
        <dbReference type="ARBA" id="ARBA00022452"/>
    </source>
</evidence>
<accession>A0A316E018</accession>
<keyword evidence="7 8" id="KW-0998">Cell outer membrane</keyword>
<dbReference type="NCBIfam" id="TIGR04057">
    <property type="entry name" value="SusC_RagA_signa"/>
    <property type="match status" value="1"/>
</dbReference>
<organism evidence="12 13">
    <name type="scientific">Arcicella aurantiaca</name>
    <dbReference type="NCBI Taxonomy" id="591202"/>
    <lineage>
        <taxon>Bacteria</taxon>
        <taxon>Pseudomonadati</taxon>
        <taxon>Bacteroidota</taxon>
        <taxon>Cytophagia</taxon>
        <taxon>Cytophagales</taxon>
        <taxon>Flectobacillaceae</taxon>
        <taxon>Arcicella</taxon>
    </lineage>
</organism>
<dbReference type="InterPro" id="IPR023996">
    <property type="entry name" value="TonB-dep_OMP_SusC/RagA"/>
</dbReference>
<dbReference type="Proteomes" id="UP000245489">
    <property type="component" value="Unassembled WGS sequence"/>
</dbReference>
<evidence type="ECO:0000313" key="13">
    <source>
        <dbReference type="Proteomes" id="UP000245489"/>
    </source>
</evidence>
<evidence type="ECO:0000259" key="10">
    <source>
        <dbReference type="Pfam" id="PF00593"/>
    </source>
</evidence>
<sequence length="1015" mass="108116">MNNHFYRWFGRSVRQGVASKSLLKTALMAITMLVSISMYAQDKTVSGKVTDKGDGSGMPGVSISVKGSNKGTQTDINGAYKIAAPANATLVFSFVGYAKQEIAVGTRSELNVTLVSENKALDEVVVVGYGTTTRKDATGGVTSLTAKDFNQGVIASPEQLLQGRAAGVQMTPNSGEPGAGINIRIRGTTSIRSGNGPLYVVDGIPLDGSSTVDGADGSAGFGNVAAKNPLNFMNPSDIESISVLKDASAAAIYGARGANGVVLITTKKGKSGQSNLNVSIGTSIASNYKNYDVLSTSAFLTEAAKAGLDVNNKTINAGSSTNWQDQVYRTAVTQNYNLSYGGGNDVTNYFFSLGYNDQQGTVKGTSMGRVSARINATHKLFDNKVVLGVAMTTSQIKDKGAATGGDIGFEGNVISRAIQTNPTYPILAADGSYFTNGTPAFRNPVSLLEQINIGGSTARTLMNITGTWNITKDLSYKANFGLDNSNGVTRTSVQPNTPGFSVNIPNNQGYSRIANRYITTTTIEHTLNYKTVLGKSKIDAIAGFSYQKFENQSNYVQALYFTSPAGFDLSNNLNFVDNSGTQKAFSGGSAKSQFDLQSYFGRVNYSFNDKYLLTGTLRVDGSSKFGLNNKYGYFPSVGAAWRLSNESFIPKEIFSDLKLRTNWGITGNQEFPTNTSLATYAPNSGAGGISKENVPNPDIKWESTTAYGVGLDFGLMKGRLTGTVDYFNKSTNNLLFPFAAPQPDVATTRWANIPADIRNTGVEFSLNYQILAGTKLGWDASVNTTFLKNEVAKLDVATIQTGNLYGQGLSGVFIQPITQGYPLYGFFLNDFKGYDSNGNTILSAEKSYKGSPFPTMVWGLTNNFTYGSWNASLFINGQSGGYIYNNTATAVLNRGSLKQGNNVTPYTLSSTTGQAYGDAPVASTFYLEKSDFIRISNLSIGHTVKLPANSFAKSLNISLTGQNLLLISNYSGLDPEISNPAAARGTGANAIPSLGIDYISYPKARAFTLGISANF</sequence>
<dbReference type="SUPFAM" id="SSF49464">
    <property type="entry name" value="Carboxypeptidase regulatory domain-like"/>
    <property type="match status" value="1"/>
</dbReference>
<dbReference type="OrthoDB" id="9768177at2"/>
<proteinExistence type="inferred from homology"/>
<feature type="domain" description="TonB-dependent receptor-like beta-barrel" evidence="10">
    <location>
        <begin position="431"/>
        <end position="964"/>
    </location>
</feature>
<evidence type="ECO:0000256" key="5">
    <source>
        <dbReference type="ARBA" id="ARBA00023077"/>
    </source>
</evidence>
<dbReference type="Gene3D" id="2.60.40.1120">
    <property type="entry name" value="Carboxypeptidase-like, regulatory domain"/>
    <property type="match status" value="1"/>
</dbReference>
<keyword evidence="12" id="KW-0675">Receptor</keyword>
<dbReference type="GO" id="GO:0009279">
    <property type="term" value="C:cell outer membrane"/>
    <property type="evidence" value="ECO:0007669"/>
    <property type="project" value="UniProtKB-SubCell"/>
</dbReference>
<dbReference type="EMBL" id="QGGO01000021">
    <property type="protein sequence ID" value="PWK22133.1"/>
    <property type="molecule type" value="Genomic_DNA"/>
</dbReference>
<dbReference type="Pfam" id="PF13715">
    <property type="entry name" value="CarbopepD_reg_2"/>
    <property type="match status" value="1"/>
</dbReference>
<protein>
    <submittedName>
        <fullName evidence="12">Iron complex outermembrane receptor protein</fullName>
    </submittedName>
</protein>
<evidence type="ECO:0000256" key="9">
    <source>
        <dbReference type="RuleBase" id="RU003357"/>
    </source>
</evidence>
<feature type="domain" description="TonB-dependent receptor plug" evidence="11">
    <location>
        <begin position="134"/>
        <end position="261"/>
    </location>
</feature>
<evidence type="ECO:0000256" key="6">
    <source>
        <dbReference type="ARBA" id="ARBA00023136"/>
    </source>
</evidence>
<dbReference type="NCBIfam" id="TIGR04056">
    <property type="entry name" value="OMP_RagA_SusC"/>
    <property type="match status" value="1"/>
</dbReference>
<keyword evidence="3 8" id="KW-1134">Transmembrane beta strand</keyword>
<dbReference type="InterPro" id="IPR012910">
    <property type="entry name" value="Plug_dom"/>
</dbReference>
<evidence type="ECO:0000256" key="1">
    <source>
        <dbReference type="ARBA" id="ARBA00004571"/>
    </source>
</evidence>
<dbReference type="RefSeq" id="WP_109744209.1">
    <property type="nucleotide sequence ID" value="NZ_QGGO01000021.1"/>
</dbReference>
<evidence type="ECO:0000256" key="2">
    <source>
        <dbReference type="ARBA" id="ARBA00022448"/>
    </source>
</evidence>
<comment type="similarity">
    <text evidence="8 9">Belongs to the TonB-dependent receptor family.</text>
</comment>
<keyword evidence="13" id="KW-1185">Reference proteome</keyword>
<keyword evidence="6 8" id="KW-0472">Membrane</keyword>
<keyword evidence="5 9" id="KW-0798">TonB box</keyword>
<dbReference type="InterPro" id="IPR039426">
    <property type="entry name" value="TonB-dep_rcpt-like"/>
</dbReference>
<evidence type="ECO:0000313" key="12">
    <source>
        <dbReference type="EMBL" id="PWK22133.1"/>
    </source>
</evidence>
<dbReference type="InterPro" id="IPR023997">
    <property type="entry name" value="TonB-dep_OMP_SusC/RagA_CS"/>
</dbReference>
<dbReference type="FunFam" id="2.170.130.10:FF:000008">
    <property type="entry name" value="SusC/RagA family TonB-linked outer membrane protein"/>
    <property type="match status" value="1"/>
</dbReference>
<dbReference type="InterPro" id="IPR037066">
    <property type="entry name" value="Plug_dom_sf"/>
</dbReference>
<keyword evidence="4 8" id="KW-0812">Transmembrane</keyword>
<dbReference type="InterPro" id="IPR008969">
    <property type="entry name" value="CarboxyPept-like_regulatory"/>
</dbReference>
<evidence type="ECO:0000256" key="7">
    <source>
        <dbReference type="ARBA" id="ARBA00023237"/>
    </source>
</evidence>
<comment type="caution">
    <text evidence="12">The sequence shown here is derived from an EMBL/GenBank/DDBJ whole genome shotgun (WGS) entry which is preliminary data.</text>
</comment>
<dbReference type="Gene3D" id="2.170.130.10">
    <property type="entry name" value="TonB-dependent receptor, plug domain"/>
    <property type="match status" value="1"/>
</dbReference>
<dbReference type="InterPro" id="IPR036942">
    <property type="entry name" value="Beta-barrel_TonB_sf"/>
</dbReference>
<dbReference type="SUPFAM" id="SSF56935">
    <property type="entry name" value="Porins"/>
    <property type="match status" value="1"/>
</dbReference>
<evidence type="ECO:0000259" key="11">
    <source>
        <dbReference type="Pfam" id="PF07715"/>
    </source>
</evidence>
<dbReference type="Gene3D" id="2.40.170.20">
    <property type="entry name" value="TonB-dependent receptor, beta-barrel domain"/>
    <property type="match status" value="1"/>
</dbReference>
<evidence type="ECO:0000256" key="4">
    <source>
        <dbReference type="ARBA" id="ARBA00022692"/>
    </source>
</evidence>
<reference evidence="12 13" key="1">
    <citation type="submission" date="2018-05" db="EMBL/GenBank/DDBJ databases">
        <title>Genomic Encyclopedia of Archaeal and Bacterial Type Strains, Phase II (KMG-II): from individual species to whole genera.</title>
        <authorList>
            <person name="Goeker M."/>
        </authorList>
    </citation>
    <scope>NUCLEOTIDE SEQUENCE [LARGE SCALE GENOMIC DNA]</scope>
    <source>
        <strain evidence="12 13">DSM 22214</strain>
    </source>
</reference>
<dbReference type="PROSITE" id="PS52016">
    <property type="entry name" value="TONB_DEPENDENT_REC_3"/>
    <property type="match status" value="1"/>
</dbReference>
<dbReference type="InterPro" id="IPR000531">
    <property type="entry name" value="Beta-barrel_TonB"/>
</dbReference>
<dbReference type="Pfam" id="PF00593">
    <property type="entry name" value="TonB_dep_Rec_b-barrel"/>
    <property type="match status" value="1"/>
</dbReference>
<evidence type="ECO:0000256" key="8">
    <source>
        <dbReference type="PROSITE-ProRule" id="PRU01360"/>
    </source>
</evidence>
<comment type="subcellular location">
    <subcellularLocation>
        <location evidence="1 8">Cell outer membrane</location>
        <topology evidence="1 8">Multi-pass membrane protein</topology>
    </subcellularLocation>
</comment>
<dbReference type="Pfam" id="PF07715">
    <property type="entry name" value="Plug"/>
    <property type="match status" value="1"/>
</dbReference>
<dbReference type="AlphaFoldDB" id="A0A316E018"/>
<keyword evidence="2 8" id="KW-0813">Transport</keyword>
<name>A0A316E018_9BACT</name>
<gene>
    <name evidence="12" type="ORF">LV89_03518</name>
</gene>